<dbReference type="AlphaFoldDB" id="A0A6G0KR25"/>
<dbReference type="EMBL" id="QXFX01001138">
    <property type="protein sequence ID" value="KAE9095934.1"/>
    <property type="molecule type" value="Genomic_DNA"/>
</dbReference>
<dbReference type="EMBL" id="QXGC01001196">
    <property type="protein sequence ID" value="KAE9208795.1"/>
    <property type="molecule type" value="Genomic_DNA"/>
</dbReference>
<accession>A0A6G0KR25</accession>
<gene>
    <name evidence="2" type="ORF">PF004_g16660</name>
    <name evidence="1" type="ORF">PF010_g16521</name>
</gene>
<comment type="caution">
    <text evidence="1">The sequence shown here is derived from an EMBL/GenBank/DDBJ whole genome shotgun (WGS) entry which is preliminary data.</text>
</comment>
<evidence type="ECO:0000313" key="4">
    <source>
        <dbReference type="Proteomes" id="UP000488956"/>
    </source>
</evidence>
<evidence type="ECO:0000313" key="3">
    <source>
        <dbReference type="Proteomes" id="UP000476176"/>
    </source>
</evidence>
<dbReference type="Proteomes" id="UP000488956">
    <property type="component" value="Unassembled WGS sequence"/>
</dbReference>
<evidence type="ECO:0000313" key="1">
    <source>
        <dbReference type="EMBL" id="KAE9095934.1"/>
    </source>
</evidence>
<organism evidence="1 4">
    <name type="scientific">Phytophthora fragariae</name>
    <dbReference type="NCBI Taxonomy" id="53985"/>
    <lineage>
        <taxon>Eukaryota</taxon>
        <taxon>Sar</taxon>
        <taxon>Stramenopiles</taxon>
        <taxon>Oomycota</taxon>
        <taxon>Peronosporomycetes</taxon>
        <taxon>Peronosporales</taxon>
        <taxon>Peronosporaceae</taxon>
        <taxon>Phytophthora</taxon>
    </lineage>
</organism>
<name>A0A6G0KR25_9STRA</name>
<protein>
    <submittedName>
        <fullName evidence="1">Uncharacterized protein</fullName>
    </submittedName>
</protein>
<dbReference type="Proteomes" id="UP000476176">
    <property type="component" value="Unassembled WGS sequence"/>
</dbReference>
<evidence type="ECO:0000313" key="2">
    <source>
        <dbReference type="EMBL" id="KAE9208795.1"/>
    </source>
</evidence>
<sequence>MQETAWALWSSSAGCGTAGPAVLDAAQLVQPGATDAATASGVSRVGQPVCLLCPWIFRTAPSSITLKKPWEG</sequence>
<reference evidence="3 4" key="1">
    <citation type="submission" date="2018-09" db="EMBL/GenBank/DDBJ databases">
        <title>Genomic investigation of the strawberry pathogen Phytophthora fragariae indicates pathogenicity is determined by transcriptional variation in three key races.</title>
        <authorList>
            <person name="Adams T.M."/>
            <person name="Armitage A.D."/>
            <person name="Sobczyk M.K."/>
            <person name="Bates H.J."/>
            <person name="Dunwell J.M."/>
            <person name="Nellist C.F."/>
            <person name="Harrison R.J."/>
        </authorList>
    </citation>
    <scope>NUCLEOTIDE SEQUENCE [LARGE SCALE GENOMIC DNA]</scope>
    <source>
        <strain evidence="2 3">BC-23</strain>
        <strain evidence="1 4">ONT-3</strain>
    </source>
</reference>
<proteinExistence type="predicted"/>